<evidence type="ECO:0000256" key="1">
    <source>
        <dbReference type="SAM" id="Phobius"/>
    </source>
</evidence>
<accession>A0ABX7G9H6</accession>
<keyword evidence="1" id="KW-1133">Transmembrane helix</keyword>
<feature type="transmembrane region" description="Helical" evidence="1">
    <location>
        <begin position="59"/>
        <end position="79"/>
    </location>
</feature>
<name>A0ABX7G9H6_9GAMM</name>
<dbReference type="EMBL" id="CP069213">
    <property type="protein sequence ID" value="QRH03500.1"/>
    <property type="molecule type" value="Genomic_DNA"/>
</dbReference>
<dbReference type="Pfam" id="PF13386">
    <property type="entry name" value="DsbD_2"/>
    <property type="match status" value="1"/>
</dbReference>
<keyword evidence="4" id="KW-1185">Reference proteome</keyword>
<dbReference type="PANTHER" id="PTHR42208">
    <property type="entry name" value="HEAVY METAL TRANSPORTER-RELATED"/>
    <property type="match status" value="1"/>
</dbReference>
<evidence type="ECO:0000313" key="3">
    <source>
        <dbReference type="EMBL" id="QRH03500.1"/>
    </source>
</evidence>
<keyword evidence="1" id="KW-0472">Membrane</keyword>
<reference evidence="3 4" key="1">
    <citation type="journal article" date="2012" name="Antonie Van Leeuwenhoek">
        <title>Shewanella litorisediminis sp. nov., a gammaproteobacterium isolated from a tidal flat sediment.</title>
        <authorList>
            <person name="Lee M.H."/>
            <person name="Yoon J.H."/>
        </authorList>
    </citation>
    <scope>NUCLEOTIDE SEQUENCE [LARGE SCALE GENOMIC DNA]</scope>
    <source>
        <strain evidence="3 4">SMK1-12</strain>
    </source>
</reference>
<feature type="domain" description="Urease accessory protein UreH-like transmembrane" evidence="2">
    <location>
        <begin position="8"/>
        <end position="219"/>
    </location>
</feature>
<keyword evidence="1" id="KW-0812">Transmembrane</keyword>
<protein>
    <submittedName>
        <fullName evidence="3">Sulfite exporter TauE/SafE family protein</fullName>
    </submittedName>
</protein>
<evidence type="ECO:0000313" key="4">
    <source>
        <dbReference type="Proteomes" id="UP000596252"/>
    </source>
</evidence>
<dbReference type="PANTHER" id="PTHR42208:SF1">
    <property type="entry name" value="HEAVY METAL TRANSPORTER"/>
    <property type="match status" value="1"/>
</dbReference>
<feature type="transmembrane region" description="Helical" evidence="1">
    <location>
        <begin position="206"/>
        <end position="226"/>
    </location>
</feature>
<sequence length="230" mass="24246">MDYSLSGAFLVGLMGGVHCFGMCGGLLGAFSSQIPAPSRHENPLSHRLGFLLAYNGGRIASYTLAGAIAGGATGGLSLLFDAGHLTLSLRFFAGIMMILLGLYVAKLWSGVVYIEQLGKGLWRLIQPLGKRLLPIDTRAKAVLAGSVWGWLPCGLVYSTLTWSVASANPIDGALIMLFFGLGTLPALLSVGVAAKSLMGWLQRRTVRWFSGALLVAFGVQTLYIGVAQLG</sequence>
<organism evidence="3 4">
    <name type="scientific">Shewanella litorisediminis</name>
    <dbReference type="NCBI Taxonomy" id="1173586"/>
    <lineage>
        <taxon>Bacteria</taxon>
        <taxon>Pseudomonadati</taxon>
        <taxon>Pseudomonadota</taxon>
        <taxon>Gammaproteobacteria</taxon>
        <taxon>Alteromonadales</taxon>
        <taxon>Shewanellaceae</taxon>
        <taxon>Shewanella</taxon>
    </lineage>
</organism>
<dbReference type="RefSeq" id="WP_203327047.1">
    <property type="nucleotide sequence ID" value="NZ_CP069213.1"/>
</dbReference>
<evidence type="ECO:0000259" key="2">
    <source>
        <dbReference type="Pfam" id="PF13386"/>
    </source>
</evidence>
<feature type="transmembrane region" description="Helical" evidence="1">
    <location>
        <begin position="172"/>
        <end position="194"/>
    </location>
</feature>
<dbReference type="Proteomes" id="UP000596252">
    <property type="component" value="Chromosome"/>
</dbReference>
<gene>
    <name evidence="3" type="ORF">JQC75_09075</name>
</gene>
<proteinExistence type="predicted"/>
<feature type="transmembrane region" description="Helical" evidence="1">
    <location>
        <begin position="91"/>
        <end position="114"/>
    </location>
</feature>
<feature type="transmembrane region" description="Helical" evidence="1">
    <location>
        <begin position="6"/>
        <end position="30"/>
    </location>
</feature>
<dbReference type="InterPro" id="IPR039447">
    <property type="entry name" value="UreH-like_TM_dom"/>
</dbReference>